<evidence type="ECO:0000313" key="3">
    <source>
        <dbReference type="Proteomes" id="UP001056384"/>
    </source>
</evidence>
<dbReference type="PROSITE" id="PS51257">
    <property type="entry name" value="PROKAR_LIPOPROTEIN"/>
    <property type="match status" value="1"/>
</dbReference>
<proteinExistence type="predicted"/>
<keyword evidence="3" id="KW-1185">Reference proteome</keyword>
<sequence>MLQPLRRLVRPAASTLQASAACRICACKCGATFGIKNSNVNSNGSQIRHAWATKRKSPAALDRARDRPRNSDETSSDGGLRGAMSFLARRHKQGFFSTDPEQVMEFIRQFRALEARSRGGFTVDPKRMREIMDANHLVDKDSWNIPHLLMATGRRGDRYTGKKMLLSMSRAGVEEATIRVMAHAVLESKKRPEKLNANEIHHSRLHLSQVASEKRNFRAMVCEGKVARALGDEERAIEMWTDAMAAAIEDAEQQEQTRRVLEKTGVKTEVRRDPMELSTPWIELMLLHRERSELRGKDEMKQCRWAMEIGCKQDDPTSFYHASTFVKQYDSSGNHMPTSEWLYYVTKAASSAHPVAAYQLAKFYAESGWKYLEDEPPDHVKPTPFDSFPVSTGNSFFNDLLSFIGLKKRPEMKAEESLFHNAVFPSTAADRYAVAFEWLDVATRYTYAPAYLYRAQLLMQKTLWGLADAPQAAVNMSADRYSHASKEAYEAGVSLEKAPTEEPADPPNPHYNLKYAQVWLREVFYAHEAYYYSFEAKKAYTAARRRGAVAAADDEDDILVEGMFGHHGFKIQKWFRFPEIREMYEDELEGLYTMAKRICDEQGWNIYDDDSALIYKAGSGQKRAIGKLFLA</sequence>
<dbReference type="EMBL" id="CP099421">
    <property type="protein sequence ID" value="USW52761.1"/>
    <property type="molecule type" value="Genomic_DNA"/>
</dbReference>
<dbReference type="AlphaFoldDB" id="A0A9Q9AVU9"/>
<feature type="compositionally biased region" description="Basic and acidic residues" evidence="1">
    <location>
        <begin position="62"/>
        <end position="72"/>
    </location>
</feature>
<gene>
    <name evidence="2" type="ORF">Slin15195_G060800</name>
</gene>
<evidence type="ECO:0000313" key="2">
    <source>
        <dbReference type="EMBL" id="USW52761.1"/>
    </source>
</evidence>
<reference evidence="2" key="1">
    <citation type="submission" date="2022-06" db="EMBL/GenBank/DDBJ databases">
        <title>Complete genome sequences of two strains of the flax pathogen Septoria linicola.</title>
        <authorList>
            <person name="Lapalu N."/>
            <person name="Simon A."/>
            <person name="Demenou B."/>
            <person name="Paumier D."/>
            <person name="Guillot M.-P."/>
            <person name="Gout L."/>
            <person name="Valade R."/>
        </authorList>
    </citation>
    <scope>NUCLEOTIDE SEQUENCE</scope>
    <source>
        <strain evidence="2">SE15195</strain>
    </source>
</reference>
<accession>A0A9Q9AVU9</accession>
<feature type="region of interest" description="Disordered" evidence="1">
    <location>
        <begin position="49"/>
        <end position="80"/>
    </location>
</feature>
<name>A0A9Q9AVU9_9PEZI</name>
<protein>
    <submittedName>
        <fullName evidence="2">Uncharacterized protein</fullName>
    </submittedName>
</protein>
<evidence type="ECO:0000256" key="1">
    <source>
        <dbReference type="SAM" id="MobiDB-lite"/>
    </source>
</evidence>
<dbReference type="Proteomes" id="UP001056384">
    <property type="component" value="Chromosome 4"/>
</dbReference>
<organism evidence="2 3">
    <name type="scientific">Septoria linicola</name>
    <dbReference type="NCBI Taxonomy" id="215465"/>
    <lineage>
        <taxon>Eukaryota</taxon>
        <taxon>Fungi</taxon>
        <taxon>Dikarya</taxon>
        <taxon>Ascomycota</taxon>
        <taxon>Pezizomycotina</taxon>
        <taxon>Dothideomycetes</taxon>
        <taxon>Dothideomycetidae</taxon>
        <taxon>Mycosphaerellales</taxon>
        <taxon>Mycosphaerellaceae</taxon>
        <taxon>Septoria</taxon>
    </lineage>
</organism>